<proteinExistence type="predicted"/>
<comment type="caution">
    <text evidence="1">The sequence shown here is derived from an EMBL/GenBank/DDBJ whole genome shotgun (WGS) entry which is preliminary data.</text>
</comment>
<dbReference type="Proteomes" id="UP000292260">
    <property type="component" value="Unassembled WGS sequence"/>
</dbReference>
<name>A0AB38ID98_BIFLL</name>
<evidence type="ECO:0000313" key="1">
    <source>
        <dbReference type="EMBL" id="TCE38496.1"/>
    </source>
</evidence>
<evidence type="ECO:0000313" key="2">
    <source>
        <dbReference type="Proteomes" id="UP000292260"/>
    </source>
</evidence>
<protein>
    <submittedName>
        <fullName evidence="1">Uncharacterized protein</fullName>
    </submittedName>
</protein>
<gene>
    <name evidence="1" type="ORF">MCC10043_2190</name>
</gene>
<reference evidence="1 2" key="1">
    <citation type="journal article" date="2018" name="Sci. Rep.">
        <title>Genomic diversity and distribution of Bifidobacterium longum subsp. longum across the human lifespan.</title>
        <authorList>
            <person name="Odamaki T."/>
            <person name="Bottacini F."/>
            <person name="Kato K."/>
            <person name="Mitsuyama E."/>
            <person name="Yoshida K."/>
            <person name="Horigome A."/>
            <person name="Xiao J.Z."/>
            <person name="van Sinderen D."/>
        </authorList>
    </citation>
    <scope>NUCLEOTIDE SEQUENCE [LARGE SCALE GENOMIC DNA]</scope>
    <source>
        <strain evidence="1 2">MCC10043</strain>
    </source>
</reference>
<dbReference type="EMBL" id="SHQU01000052">
    <property type="protein sequence ID" value="TCE38496.1"/>
    <property type="molecule type" value="Genomic_DNA"/>
</dbReference>
<sequence>MQFAGTGTATGSWPYRNSYTTGNKSGQITFAINGVTYTPVAAGPWMRIATADGSGVDGVSVTRW</sequence>
<accession>A0AB38ID98</accession>
<dbReference type="AlphaFoldDB" id="A0AB38ID98"/>
<organism evidence="1 2">
    <name type="scientific">Bifidobacterium longum subsp. longum</name>
    <dbReference type="NCBI Taxonomy" id="1679"/>
    <lineage>
        <taxon>Bacteria</taxon>
        <taxon>Bacillati</taxon>
        <taxon>Actinomycetota</taxon>
        <taxon>Actinomycetes</taxon>
        <taxon>Bifidobacteriales</taxon>
        <taxon>Bifidobacteriaceae</taxon>
        <taxon>Bifidobacterium</taxon>
    </lineage>
</organism>